<evidence type="ECO:0000313" key="3">
    <source>
        <dbReference type="Proteomes" id="UP000319771"/>
    </source>
</evidence>
<dbReference type="Gene3D" id="2.60.40.4070">
    <property type="match status" value="1"/>
</dbReference>
<evidence type="ECO:0000313" key="2">
    <source>
        <dbReference type="EMBL" id="TMQ71596.1"/>
    </source>
</evidence>
<comment type="caution">
    <text evidence="2">The sequence shown here is derived from an EMBL/GenBank/DDBJ whole genome shotgun (WGS) entry which is preliminary data.</text>
</comment>
<dbReference type="Proteomes" id="UP000319771">
    <property type="component" value="Unassembled WGS sequence"/>
</dbReference>
<name>A0A538U6R8_UNCEI</name>
<reference evidence="2 3" key="1">
    <citation type="journal article" date="2019" name="Nat. Microbiol.">
        <title>Mediterranean grassland soil C-N compound turnover is dependent on rainfall and depth, and is mediated by genomically divergent microorganisms.</title>
        <authorList>
            <person name="Diamond S."/>
            <person name="Andeer P.F."/>
            <person name="Li Z."/>
            <person name="Crits-Christoph A."/>
            <person name="Burstein D."/>
            <person name="Anantharaman K."/>
            <person name="Lane K.R."/>
            <person name="Thomas B.C."/>
            <person name="Pan C."/>
            <person name="Northen T.R."/>
            <person name="Banfield J.F."/>
        </authorList>
    </citation>
    <scope>NUCLEOTIDE SEQUENCE [LARGE SCALE GENOMIC DNA]</scope>
    <source>
        <strain evidence="2">WS_11</strain>
    </source>
</reference>
<organism evidence="2 3">
    <name type="scientific">Eiseniibacteriota bacterium</name>
    <dbReference type="NCBI Taxonomy" id="2212470"/>
    <lineage>
        <taxon>Bacteria</taxon>
        <taxon>Candidatus Eiseniibacteriota</taxon>
    </lineage>
</organism>
<dbReference type="AlphaFoldDB" id="A0A538U6R8"/>
<evidence type="ECO:0008006" key="4">
    <source>
        <dbReference type="Google" id="ProtNLM"/>
    </source>
</evidence>
<sequence>MKRFAAPIALLFLCTGPAPSQAAWTTDPLQNTPVCLAPGNQRFPIMTPDGQGGAFIVFRDTRDSATALGDLYAQHLDSQGNLLWASGGVPVTTMPGEQFAAAPAIAVDGVGGAFVSFATGPNPQGGPFWVKLQHLDVQGAPLWGDSGIAVSTTAGSQINGRVLADGDGGVFISWSTDSRVLAQHFDANGAALWTPDGVVVVLSTIPQSQQMVSDGSGGLVLTWSDYRVVNASDIYAQRLDAAGVPQWTTNGVPLSTEAGQQLGLVMCSDGAGGAIAAWYTTTTSRVYARRINAGGVAFWIANGVRLTTTESGQVVPSIVSDGAGGAILAWQDLRSGGTYDGYLQRLDASGARLWGDAGLPLCDAPGMQQSFRLMSDGEGGAVAAWTDNRVPGTEDIYAQRVGPDGSPQWPVNGVLVAGASGSQRQPAMVPSGTGTIVAFADYRGSSSDIYAQLISRDGQPGVVVTGVEPDARSRFKAWLSARPLPASSHITFSFAPSAPGPFELSVFDVQGRRLQSLQGRAEGAVRHELHWDLRDDSGRRVPTGLYLARLRQGDDVLLARVVIAQ</sequence>
<keyword evidence="1" id="KW-0732">Signal</keyword>
<feature type="signal peptide" evidence="1">
    <location>
        <begin position="1"/>
        <end position="22"/>
    </location>
</feature>
<evidence type="ECO:0000256" key="1">
    <source>
        <dbReference type="SAM" id="SignalP"/>
    </source>
</evidence>
<gene>
    <name evidence="2" type="ORF">E6K81_09700</name>
</gene>
<dbReference type="EMBL" id="VBPB01000155">
    <property type="protein sequence ID" value="TMQ71596.1"/>
    <property type="molecule type" value="Genomic_DNA"/>
</dbReference>
<proteinExistence type="predicted"/>
<feature type="chain" id="PRO_5022116320" description="T9SS type A sorting domain-containing protein" evidence="1">
    <location>
        <begin position="23"/>
        <end position="565"/>
    </location>
</feature>
<accession>A0A538U6R8</accession>
<protein>
    <recommendedName>
        <fullName evidence="4">T9SS type A sorting domain-containing protein</fullName>
    </recommendedName>
</protein>